<evidence type="ECO:0000313" key="1">
    <source>
        <dbReference type="EMBL" id="QDP44268.1"/>
    </source>
</evidence>
<name>A0A516KRE7_9CAUD</name>
<organism evidence="1 2">
    <name type="scientific">Streptomyces phage Celia</name>
    <dbReference type="NCBI Taxonomy" id="2590946"/>
    <lineage>
        <taxon>Viruses</taxon>
        <taxon>Duplodnaviria</taxon>
        <taxon>Heunggongvirae</taxon>
        <taxon>Uroviricota</taxon>
        <taxon>Caudoviricetes</taxon>
        <taxon>Arquatrovirinae</taxon>
        <taxon>Celiavirus</taxon>
        <taxon>Celiavirus celia</taxon>
    </lineage>
</organism>
<sequence length="197" mass="22220">MSTIETLRTESGDFQVRIMVDEHPVNPREDFDHIVHVITADDHRHWLPVDDGDGGPLQAAWDQISWRPDAIDVFTRYARIFHGAAVAENYDPVSGPYTIWYLTAADVEEHGVGDPQAYVEAERDEYVAYANGEVYGFVVEERVVWERAVKTGDSAKDWSWGFEPTDDSLWGIYGFDWAQSMAKDAIAALEPEPAQSA</sequence>
<keyword evidence="2" id="KW-1185">Reference proteome</keyword>
<dbReference type="EMBL" id="MN062705">
    <property type="protein sequence ID" value="QDP44268.1"/>
    <property type="molecule type" value="Genomic_DNA"/>
</dbReference>
<dbReference type="GeneID" id="64470546"/>
<dbReference type="RefSeq" id="YP_010054629.1">
    <property type="nucleotide sequence ID" value="NC_054655.1"/>
</dbReference>
<accession>A0A516KRE7</accession>
<dbReference type="Proteomes" id="UP000317273">
    <property type="component" value="Segment"/>
</dbReference>
<protein>
    <submittedName>
        <fullName evidence="1">Uncharacterized protein</fullName>
    </submittedName>
</protein>
<reference evidence="1 2" key="1">
    <citation type="submission" date="2019-06" db="EMBL/GenBank/DDBJ databases">
        <authorList>
            <person name="Lopez J."/>
            <person name="Ball K.N."/>
            <person name="Bhuiyan S."/>
            <person name="Nayek S."/>
            <person name="Sivoravong A."/>
            <person name="Hughes L.E."/>
            <person name="Garlena R.A."/>
            <person name="Russell D.A."/>
            <person name="Pope W.H."/>
            <person name="Jacobs-Sera D."/>
            <person name="Hatfull G.F."/>
        </authorList>
    </citation>
    <scope>NUCLEOTIDE SEQUENCE [LARGE SCALE GENOMIC DNA]</scope>
</reference>
<proteinExistence type="predicted"/>
<evidence type="ECO:0000313" key="2">
    <source>
        <dbReference type="Proteomes" id="UP000317273"/>
    </source>
</evidence>
<dbReference type="KEGG" id="vg:64470546"/>
<gene>
    <name evidence="1" type="primary">65</name>
    <name evidence="1" type="ORF">SEA_CELIA_65</name>
</gene>